<evidence type="ECO:0000313" key="1">
    <source>
        <dbReference type="EMBL" id="GBP37603.1"/>
    </source>
</evidence>
<dbReference type="PANTHER" id="PTHR46113">
    <property type="entry name" value="SNAC DOMAIN-CONTAINING PROTEIN"/>
    <property type="match status" value="1"/>
</dbReference>
<gene>
    <name evidence="1" type="ORF">EVAR_34640_1</name>
    <name evidence="2" type="ORF">EVAR_67264_1</name>
</gene>
<dbReference type="EMBL" id="BGZK01000336">
    <property type="protein sequence ID" value="GBP37603.1"/>
    <property type="molecule type" value="Genomic_DNA"/>
</dbReference>
<dbReference type="EMBL" id="BGZK01002005">
    <property type="protein sequence ID" value="GBP89515.1"/>
    <property type="molecule type" value="Genomic_DNA"/>
</dbReference>
<evidence type="ECO:0000313" key="2">
    <source>
        <dbReference type="EMBL" id="GBP89515.1"/>
    </source>
</evidence>
<evidence type="ECO:0000313" key="3">
    <source>
        <dbReference type="Proteomes" id="UP000299102"/>
    </source>
</evidence>
<sequence>MVIALSEEGSEYSPKRITLDISHIEEKSIENFVNSNTLRFFTILGIPSTFLQKEPRLWEEDEDYKASREIVRSMRVVNDIAERGVALIEEFNKIITSDEEQKQFLLLVVKKFRQMYPDTKKSTLLA</sequence>
<dbReference type="Proteomes" id="UP000299102">
    <property type="component" value="Unassembled WGS sequence"/>
</dbReference>
<comment type="caution">
    <text evidence="2">The sequence shown here is derived from an EMBL/GenBank/DDBJ whole genome shotgun (WGS) entry which is preliminary data.</text>
</comment>
<name>A0A4C1ZSD0_EUMVA</name>
<keyword evidence="3" id="KW-1185">Reference proteome</keyword>
<protein>
    <submittedName>
        <fullName evidence="2">Uncharacterized protein</fullName>
    </submittedName>
</protein>
<accession>A0A4C1ZSD0</accession>
<organism evidence="2 3">
    <name type="scientific">Eumeta variegata</name>
    <name type="common">Bagworm moth</name>
    <name type="synonym">Eumeta japonica</name>
    <dbReference type="NCBI Taxonomy" id="151549"/>
    <lineage>
        <taxon>Eukaryota</taxon>
        <taxon>Metazoa</taxon>
        <taxon>Ecdysozoa</taxon>
        <taxon>Arthropoda</taxon>
        <taxon>Hexapoda</taxon>
        <taxon>Insecta</taxon>
        <taxon>Pterygota</taxon>
        <taxon>Neoptera</taxon>
        <taxon>Endopterygota</taxon>
        <taxon>Lepidoptera</taxon>
        <taxon>Glossata</taxon>
        <taxon>Ditrysia</taxon>
        <taxon>Tineoidea</taxon>
        <taxon>Psychidae</taxon>
        <taxon>Oiketicinae</taxon>
        <taxon>Eumeta</taxon>
    </lineage>
</organism>
<dbReference type="AlphaFoldDB" id="A0A4C1ZSD0"/>
<proteinExistence type="predicted"/>
<reference evidence="2 3" key="1">
    <citation type="journal article" date="2019" name="Commun. Biol.">
        <title>The bagworm genome reveals a unique fibroin gene that provides high tensile strength.</title>
        <authorList>
            <person name="Kono N."/>
            <person name="Nakamura H."/>
            <person name="Ohtoshi R."/>
            <person name="Tomita M."/>
            <person name="Numata K."/>
            <person name="Arakawa K."/>
        </authorList>
    </citation>
    <scope>NUCLEOTIDE SEQUENCE [LARGE SCALE GENOMIC DNA]</scope>
</reference>
<dbReference type="PANTHER" id="PTHR46113:SF1">
    <property type="entry name" value="PEPTIDASE M17 LEUCYL AMINOPEPTIDASE N-TERMINAL DOMAIN-CONTAINING PROTEIN"/>
    <property type="match status" value="1"/>
</dbReference>
<dbReference type="OrthoDB" id="6626714at2759"/>